<keyword evidence="3" id="KW-1185">Reference proteome</keyword>
<dbReference type="AlphaFoldDB" id="A0A833QI34"/>
<accession>A0A833QI34</accession>
<dbReference type="Proteomes" id="UP000623129">
    <property type="component" value="Unassembled WGS sequence"/>
</dbReference>
<feature type="compositionally biased region" description="Basic and acidic residues" evidence="1">
    <location>
        <begin position="416"/>
        <end position="426"/>
    </location>
</feature>
<comment type="caution">
    <text evidence="2">The sequence shown here is derived from an EMBL/GenBank/DDBJ whole genome shotgun (WGS) entry which is preliminary data.</text>
</comment>
<name>A0A833QI34_9POAL</name>
<dbReference type="PANTHER" id="PTHR34112:SF13">
    <property type="entry name" value="OS04G0448200 PROTEIN"/>
    <property type="match status" value="1"/>
</dbReference>
<evidence type="ECO:0000313" key="3">
    <source>
        <dbReference type="Proteomes" id="UP000623129"/>
    </source>
</evidence>
<reference evidence="2" key="1">
    <citation type="submission" date="2020-01" db="EMBL/GenBank/DDBJ databases">
        <title>Genome sequence of Kobresia littledalei, the first chromosome-level genome in the family Cyperaceae.</title>
        <authorList>
            <person name="Qu G."/>
        </authorList>
    </citation>
    <scope>NUCLEOTIDE SEQUENCE</scope>
    <source>
        <strain evidence="2">C.B.Clarke</strain>
        <tissue evidence="2">Leaf</tissue>
    </source>
</reference>
<organism evidence="2 3">
    <name type="scientific">Carex littledalei</name>
    <dbReference type="NCBI Taxonomy" id="544730"/>
    <lineage>
        <taxon>Eukaryota</taxon>
        <taxon>Viridiplantae</taxon>
        <taxon>Streptophyta</taxon>
        <taxon>Embryophyta</taxon>
        <taxon>Tracheophyta</taxon>
        <taxon>Spermatophyta</taxon>
        <taxon>Magnoliopsida</taxon>
        <taxon>Liliopsida</taxon>
        <taxon>Poales</taxon>
        <taxon>Cyperaceae</taxon>
        <taxon>Cyperoideae</taxon>
        <taxon>Cariceae</taxon>
        <taxon>Carex</taxon>
        <taxon>Carex subgen. Euthyceras</taxon>
    </lineage>
</organism>
<feature type="region of interest" description="Disordered" evidence="1">
    <location>
        <begin position="416"/>
        <end position="440"/>
    </location>
</feature>
<protein>
    <submittedName>
        <fullName evidence="2">Uncharacterized protein</fullName>
    </submittedName>
</protein>
<dbReference type="EMBL" id="SWLB01000028">
    <property type="protein sequence ID" value="KAF3320616.1"/>
    <property type="molecule type" value="Genomic_DNA"/>
</dbReference>
<feature type="compositionally biased region" description="Basic and acidic residues" evidence="1">
    <location>
        <begin position="45"/>
        <end position="56"/>
    </location>
</feature>
<sequence>MDPSEPALKPQWLKSQNGGANGNATSNPNRNGISNPNRLTSHPCDGSRTRDKDRLGKSKAYSSFGTRSNRNRNRNRKQEKECDFFDRDSSLVFDRFDSLLEIRSDKDKLRRSRSLISAPVTEIWPEKKAIDKKSGNSLTVDGISSKNGFLSNREFPSLKTNGHLETGRRVSSPIERISLESVAKGGGEGWNSVLVEVPITAGTIGSGADRSSTNGVGKETVNGLNMAQAVAQAPAHDRTTVQLTVDPQKVDELTIRQCKQLIPLTPSANKNSVARSSERSKIKGTAPLTVSKAGTHPLNSSPRASLKPETVTKPMSQLGTFQILNRDKNGTVTSAPVPPVNPINAAPKVSTTVSKRKCTISKQAKARLDFFNFLRTKASSNGTVSLAVTGSDSSPTAVDNASDKVKSENWVCGGDKDNCEDSKWDPPADEEDVSSQELDPEEEAFLRSLGWDANAEVDALTKEEIDAFNIKYKERKQFSMASQQKVLSMV</sequence>
<proteinExistence type="predicted"/>
<evidence type="ECO:0000256" key="1">
    <source>
        <dbReference type="SAM" id="MobiDB-lite"/>
    </source>
</evidence>
<feature type="compositionally biased region" description="Acidic residues" evidence="1">
    <location>
        <begin position="427"/>
        <end position="440"/>
    </location>
</feature>
<dbReference type="OrthoDB" id="1917528at2759"/>
<evidence type="ECO:0000313" key="2">
    <source>
        <dbReference type="EMBL" id="KAF3320616.1"/>
    </source>
</evidence>
<feature type="region of interest" description="Disordered" evidence="1">
    <location>
        <begin position="268"/>
        <end position="310"/>
    </location>
</feature>
<gene>
    <name evidence="2" type="ORF">FCM35_KLT14750</name>
</gene>
<feature type="region of interest" description="Disordered" evidence="1">
    <location>
        <begin position="1"/>
        <end position="81"/>
    </location>
</feature>
<feature type="compositionally biased region" description="Polar residues" evidence="1">
    <location>
        <begin position="13"/>
        <end position="40"/>
    </location>
</feature>
<dbReference type="PANTHER" id="PTHR34112">
    <property type="entry name" value="C-JUN-AMINO-TERMINAL KINASE-INTERACTING PROTEIN"/>
    <property type="match status" value="1"/>
</dbReference>